<comment type="caution">
    <text evidence="1">The sequence shown here is derived from an EMBL/GenBank/DDBJ whole genome shotgun (WGS) entry which is preliminary data.</text>
</comment>
<keyword evidence="2" id="KW-1185">Reference proteome</keyword>
<organism evidence="1 2">
    <name type="scientific">Melastoma candidum</name>
    <dbReference type="NCBI Taxonomy" id="119954"/>
    <lineage>
        <taxon>Eukaryota</taxon>
        <taxon>Viridiplantae</taxon>
        <taxon>Streptophyta</taxon>
        <taxon>Embryophyta</taxon>
        <taxon>Tracheophyta</taxon>
        <taxon>Spermatophyta</taxon>
        <taxon>Magnoliopsida</taxon>
        <taxon>eudicotyledons</taxon>
        <taxon>Gunneridae</taxon>
        <taxon>Pentapetalae</taxon>
        <taxon>rosids</taxon>
        <taxon>malvids</taxon>
        <taxon>Myrtales</taxon>
        <taxon>Melastomataceae</taxon>
        <taxon>Melastomatoideae</taxon>
        <taxon>Melastomateae</taxon>
        <taxon>Melastoma</taxon>
    </lineage>
</organism>
<proteinExistence type="predicted"/>
<dbReference type="EMBL" id="CM042883">
    <property type="protein sequence ID" value="KAI4372783.1"/>
    <property type="molecule type" value="Genomic_DNA"/>
</dbReference>
<dbReference type="Proteomes" id="UP001057402">
    <property type="component" value="Chromosome 4"/>
</dbReference>
<name>A0ACB9R5Q2_9MYRT</name>
<evidence type="ECO:0000313" key="2">
    <source>
        <dbReference type="Proteomes" id="UP001057402"/>
    </source>
</evidence>
<gene>
    <name evidence="1" type="ORF">MLD38_010973</name>
</gene>
<evidence type="ECO:0000313" key="1">
    <source>
        <dbReference type="EMBL" id="KAI4372783.1"/>
    </source>
</evidence>
<reference evidence="2" key="1">
    <citation type="journal article" date="2023" name="Front. Plant Sci.">
        <title>Chromosomal-level genome assembly of Melastoma candidum provides insights into trichome evolution.</title>
        <authorList>
            <person name="Zhong Y."/>
            <person name="Wu W."/>
            <person name="Sun C."/>
            <person name="Zou P."/>
            <person name="Liu Y."/>
            <person name="Dai S."/>
            <person name="Zhou R."/>
        </authorList>
    </citation>
    <scope>NUCLEOTIDE SEQUENCE [LARGE SCALE GENOMIC DNA]</scope>
</reference>
<accession>A0ACB9R5Q2</accession>
<protein>
    <submittedName>
        <fullName evidence="1">Uncharacterized protein</fullName>
    </submittedName>
</protein>
<sequence length="201" mass="21506">MTNIIEVERASDTEKPKTERAVVTEVETRDGCFEGNDNLKVTTAAYAVESAQLDGVSARDTGNVRKDVEGSDEKGELSVVDVETFPGSTIKYQVDKEVVHVNSSDTNSPSQGSVAVETNQSRDPSLTTPKIPIEHEYVDNFLNTEPVVSAPERSVDLNSQTDSLEANWGSISVLSNQSDPSIASESGLLAPAHDVTPIEAG</sequence>